<keyword evidence="6" id="KW-0653">Protein transport</keyword>
<dbReference type="GO" id="GO:0005634">
    <property type="term" value="C:nucleus"/>
    <property type="evidence" value="ECO:0007669"/>
    <property type="project" value="UniProtKB-SubCell"/>
</dbReference>
<dbReference type="InterPro" id="IPR011989">
    <property type="entry name" value="ARM-like"/>
</dbReference>
<keyword evidence="4" id="KW-0963">Cytoplasm</keyword>
<evidence type="ECO:0000313" key="11">
    <source>
        <dbReference type="EMBL" id="KAK6644527.1"/>
    </source>
</evidence>
<dbReference type="Pfam" id="PF25574">
    <property type="entry name" value="TPR_IMB1"/>
    <property type="match status" value="1"/>
</dbReference>
<evidence type="ECO:0000256" key="2">
    <source>
        <dbReference type="ARBA" id="ARBA00004496"/>
    </source>
</evidence>
<protein>
    <recommendedName>
        <fullName evidence="10">TOG domain-containing protein</fullName>
    </recommendedName>
</protein>
<evidence type="ECO:0000259" key="10">
    <source>
        <dbReference type="SMART" id="SM01349"/>
    </source>
</evidence>
<dbReference type="InterPro" id="IPR034085">
    <property type="entry name" value="TOG"/>
</dbReference>
<dbReference type="InterPro" id="IPR004155">
    <property type="entry name" value="PBS_lyase_HEAT"/>
</dbReference>
<dbReference type="InterPro" id="IPR016024">
    <property type="entry name" value="ARM-type_fold"/>
</dbReference>
<dbReference type="InterPro" id="IPR058584">
    <property type="entry name" value="IMB1_TNPO1-like_TPR"/>
</dbReference>
<evidence type="ECO:0000256" key="3">
    <source>
        <dbReference type="ARBA" id="ARBA00022448"/>
    </source>
</evidence>
<dbReference type="InterPro" id="IPR000357">
    <property type="entry name" value="HEAT"/>
</dbReference>
<dbReference type="Pfam" id="PF18808">
    <property type="entry name" value="Importin_rep_4"/>
    <property type="match status" value="1"/>
</dbReference>
<dbReference type="InterPro" id="IPR041653">
    <property type="entry name" value="Importin_rep_4"/>
</dbReference>
<dbReference type="Proteomes" id="UP001372834">
    <property type="component" value="Unassembled WGS sequence"/>
</dbReference>
<dbReference type="PANTHER" id="PTHR10527">
    <property type="entry name" value="IMPORTIN BETA"/>
    <property type="match status" value="1"/>
</dbReference>
<keyword evidence="8" id="KW-0539">Nucleus</keyword>
<keyword evidence="5" id="KW-0677">Repeat</keyword>
<evidence type="ECO:0000313" key="12">
    <source>
        <dbReference type="Proteomes" id="UP001372834"/>
    </source>
</evidence>
<gene>
    <name evidence="11" type="ORF">RUM43_000794</name>
</gene>
<dbReference type="Gene3D" id="1.25.10.10">
    <property type="entry name" value="Leucine-rich Repeat Variant"/>
    <property type="match status" value="1"/>
</dbReference>
<keyword evidence="3" id="KW-0813">Transport</keyword>
<evidence type="ECO:0000256" key="1">
    <source>
        <dbReference type="ARBA" id="ARBA00004123"/>
    </source>
</evidence>
<evidence type="ECO:0000256" key="8">
    <source>
        <dbReference type="ARBA" id="ARBA00023242"/>
    </source>
</evidence>
<dbReference type="AlphaFoldDB" id="A0AAN8SGM2"/>
<dbReference type="PROSITE" id="PS50077">
    <property type="entry name" value="HEAT_REPEAT"/>
    <property type="match status" value="2"/>
</dbReference>
<evidence type="ECO:0000256" key="9">
    <source>
        <dbReference type="PROSITE-ProRule" id="PRU00103"/>
    </source>
</evidence>
<organism evidence="11 12">
    <name type="scientific">Polyplax serrata</name>
    <name type="common">Common mouse louse</name>
    <dbReference type="NCBI Taxonomy" id="468196"/>
    <lineage>
        <taxon>Eukaryota</taxon>
        <taxon>Metazoa</taxon>
        <taxon>Ecdysozoa</taxon>
        <taxon>Arthropoda</taxon>
        <taxon>Hexapoda</taxon>
        <taxon>Insecta</taxon>
        <taxon>Pterygota</taxon>
        <taxon>Neoptera</taxon>
        <taxon>Paraneoptera</taxon>
        <taxon>Psocodea</taxon>
        <taxon>Troctomorpha</taxon>
        <taxon>Phthiraptera</taxon>
        <taxon>Anoplura</taxon>
        <taxon>Polyplacidae</taxon>
        <taxon>Polyplax</taxon>
    </lineage>
</organism>
<evidence type="ECO:0000256" key="4">
    <source>
        <dbReference type="ARBA" id="ARBA00022490"/>
    </source>
</evidence>
<name>A0AAN8SGM2_POLSC</name>
<feature type="repeat" description="HEAT" evidence="9">
    <location>
        <begin position="903"/>
        <end position="938"/>
    </location>
</feature>
<keyword evidence="7" id="KW-0007">Acetylation</keyword>
<dbReference type="GO" id="GO:0006606">
    <property type="term" value="P:protein import into nucleus"/>
    <property type="evidence" value="ECO:0007669"/>
    <property type="project" value="InterPro"/>
</dbReference>
<dbReference type="SUPFAM" id="SSF48371">
    <property type="entry name" value="ARM repeat"/>
    <property type="match status" value="1"/>
</dbReference>
<evidence type="ECO:0000256" key="5">
    <source>
        <dbReference type="ARBA" id="ARBA00022737"/>
    </source>
</evidence>
<dbReference type="InterPro" id="IPR057672">
    <property type="entry name" value="TPR_IPO4/5"/>
</dbReference>
<dbReference type="InterPro" id="IPR021133">
    <property type="entry name" value="HEAT_type_2"/>
</dbReference>
<accession>A0AAN8SGM2</accession>
<feature type="repeat" description="HEAT" evidence="9">
    <location>
        <begin position="398"/>
        <end position="436"/>
    </location>
</feature>
<dbReference type="InterPro" id="IPR040122">
    <property type="entry name" value="Importin_beta"/>
</dbReference>
<dbReference type="Pfam" id="PF13513">
    <property type="entry name" value="HEAT_EZ"/>
    <property type="match status" value="1"/>
</dbReference>
<dbReference type="InterPro" id="IPR041389">
    <property type="entry name" value="Importin_rep_6"/>
</dbReference>
<reference evidence="11 12" key="1">
    <citation type="submission" date="2023-10" db="EMBL/GenBank/DDBJ databases">
        <title>Genomes of two closely related lineages of the louse Polyplax serrata with different host specificities.</title>
        <authorList>
            <person name="Martinu J."/>
            <person name="Tarabai H."/>
            <person name="Stefka J."/>
            <person name="Hypsa V."/>
        </authorList>
    </citation>
    <scope>NUCLEOTIDE SEQUENCE [LARGE SCALE GENOMIC DNA]</scope>
    <source>
        <strain evidence="11">HR10_N</strain>
    </source>
</reference>
<feature type="domain" description="TOG" evidence="10">
    <location>
        <begin position="346"/>
        <end position="595"/>
    </location>
</feature>
<evidence type="ECO:0000256" key="7">
    <source>
        <dbReference type="ARBA" id="ARBA00022990"/>
    </source>
</evidence>
<sequence length="1096" mass="122973">MAADQGEFSQLLKTLLSPDNDVRSQAEESLNNISVETRALLLLSALASSASEEVKEIASVLLRKLFSNEFADLQPKLSPENLEQIQTQILMGIQSEQSDGLRKRMCDIAAELARNLVDQDGNNQWPQFLQFLFQCANSPSPSLKDSALRMFTSVPSIFGNQESNYLEVIKHMLEQSLLPTQTYEVRFQAVRAVSAFVSFHEKETQIFKYFAQLLPDMLKVIMESIEKQEDSALLTCLIELAETTPTFLRSQLPVVMELCFKVLRTEDMMDEWRHLALEIMVTLSEAAPAMVRKNAADYIVALVHEVLKMLTQLEDDDQWSLSDEIVDDDSDSPNIIAESALDRLACGLGGKTILPVIVENIPNMLANPDWKYRHAALMAISAIGEGCHKQMEHMLPQIMDALLNFLQDPHPRVRYAACNAVGQMSADFAPTFEKKFHDKVVPGLLHVLDDDQNPRTQAHAGAALVNFSEECPKNILTQYLNPIMTKLEAILSAKFKELVEKGTKLVLEQVVTTIASVADTAEEQFVTYYDRLMPCLKCIIQNANKDELKLLRGKTIECVSMIGVAVGPEKFMRDASEVMDLLLKTHNEVQLPDDDPQTSYLISAWARICKILGKDFQRYLPLVMGPMMRTASIKPEIALLDNEDMQDIEKAVDWQFVPLGEQKNFGIKTAGLEDKASACEMLVCYARYLGEGFADYAEEVVKLMVPLLKFYFHEGVRTAAAESLPYLLESVKAKGTAYLEGMWSYICPELLKAIDNEPESEVLTDLMHSLAKCIETLGAGCLSEESMAELIKILDKSLNEYFVRAMQRGDKRKEEDYDEVTEEQLEDEDCEDVHVLSKVADVLHSLFATYKTSFYPYFDQLVGHFVKLLAPGRSWADHQWALCVLDDTIEYGGPACVKYQAYFLPAILSYIQDRSPDVRQAAVYGCGVLGQFGGDSFAGFCAEALPRLVEVINDPDSRSKENINPTENAISAVTKILKHNSSSINVDEVLPHWLSWLPVWEDVDESPHVYGYLCDLIQANHPVVLGTNNSNIPKLIAILAEAFFRDAFTLEDEIAKRVLCIIRQIQANVELFKACLQHLNSDQQRALHMALVSSAS</sequence>
<dbReference type="Pfam" id="PF18829">
    <property type="entry name" value="Importin_rep_6"/>
    <property type="match status" value="1"/>
</dbReference>
<dbReference type="EMBL" id="JAWJWE010000001">
    <property type="protein sequence ID" value="KAK6644527.1"/>
    <property type="molecule type" value="Genomic_DNA"/>
</dbReference>
<comment type="subcellular location">
    <subcellularLocation>
        <location evidence="2">Cytoplasm</location>
    </subcellularLocation>
    <subcellularLocation>
        <location evidence="1">Nucleus</location>
    </subcellularLocation>
</comment>
<dbReference type="GO" id="GO:0005737">
    <property type="term" value="C:cytoplasm"/>
    <property type="evidence" value="ECO:0007669"/>
    <property type="project" value="UniProtKB-SubCell"/>
</dbReference>
<proteinExistence type="predicted"/>
<dbReference type="Pfam" id="PF02985">
    <property type="entry name" value="HEAT"/>
    <property type="match status" value="1"/>
</dbReference>
<dbReference type="Pfam" id="PF25780">
    <property type="entry name" value="TPR_IPO5"/>
    <property type="match status" value="1"/>
</dbReference>
<comment type="caution">
    <text evidence="11">The sequence shown here is derived from an EMBL/GenBank/DDBJ whole genome shotgun (WGS) entry which is preliminary data.</text>
</comment>
<dbReference type="SMART" id="SM01349">
    <property type="entry name" value="TOG"/>
    <property type="match status" value="1"/>
</dbReference>
<dbReference type="GO" id="GO:0000226">
    <property type="term" value="P:microtubule cytoskeleton organization"/>
    <property type="evidence" value="ECO:0007669"/>
    <property type="project" value="UniProtKB-ARBA"/>
</dbReference>
<dbReference type="SMART" id="SM00567">
    <property type="entry name" value="EZ_HEAT"/>
    <property type="match status" value="5"/>
</dbReference>
<evidence type="ECO:0000256" key="6">
    <source>
        <dbReference type="ARBA" id="ARBA00022927"/>
    </source>
</evidence>